<feature type="domain" description="WRKY" evidence="7">
    <location>
        <begin position="272"/>
        <end position="338"/>
    </location>
</feature>
<dbReference type="PROSITE" id="PS50811">
    <property type="entry name" value="WRKY"/>
    <property type="match status" value="1"/>
</dbReference>
<keyword evidence="2" id="KW-0805">Transcription regulation</keyword>
<feature type="region of interest" description="Disordered" evidence="6">
    <location>
        <begin position="66"/>
        <end position="86"/>
    </location>
</feature>
<evidence type="ECO:0000256" key="5">
    <source>
        <dbReference type="ARBA" id="ARBA00023242"/>
    </source>
</evidence>
<organism evidence="8 9">
    <name type="scientific">Camelina sativa</name>
    <name type="common">False flax</name>
    <name type="synonym">Myagrum sativum</name>
    <dbReference type="NCBI Taxonomy" id="90675"/>
    <lineage>
        <taxon>Eukaryota</taxon>
        <taxon>Viridiplantae</taxon>
        <taxon>Streptophyta</taxon>
        <taxon>Embryophyta</taxon>
        <taxon>Tracheophyta</taxon>
        <taxon>Spermatophyta</taxon>
        <taxon>Magnoliopsida</taxon>
        <taxon>eudicotyledons</taxon>
        <taxon>Gunneridae</taxon>
        <taxon>Pentapetalae</taxon>
        <taxon>rosids</taxon>
        <taxon>malvids</taxon>
        <taxon>Brassicales</taxon>
        <taxon>Brassicaceae</taxon>
        <taxon>Camelineae</taxon>
        <taxon>Camelina</taxon>
    </lineage>
</organism>
<dbReference type="Proteomes" id="UP000694864">
    <property type="component" value="Chromosome 8"/>
</dbReference>
<feature type="region of interest" description="Disordered" evidence="6">
    <location>
        <begin position="219"/>
        <end position="261"/>
    </location>
</feature>
<evidence type="ECO:0000256" key="1">
    <source>
        <dbReference type="ARBA" id="ARBA00004123"/>
    </source>
</evidence>
<dbReference type="Pfam" id="PF03106">
    <property type="entry name" value="WRKY"/>
    <property type="match status" value="1"/>
</dbReference>
<dbReference type="InterPro" id="IPR044810">
    <property type="entry name" value="WRKY_plant"/>
</dbReference>
<evidence type="ECO:0000256" key="6">
    <source>
        <dbReference type="SAM" id="MobiDB-lite"/>
    </source>
</evidence>
<evidence type="ECO:0000256" key="2">
    <source>
        <dbReference type="ARBA" id="ARBA00023015"/>
    </source>
</evidence>
<dbReference type="GeneID" id="104707932"/>
<dbReference type="PANTHER" id="PTHR31429">
    <property type="entry name" value="WRKY TRANSCRIPTION FACTOR 36-RELATED"/>
    <property type="match status" value="1"/>
</dbReference>
<dbReference type="InterPro" id="IPR003657">
    <property type="entry name" value="WRKY_dom"/>
</dbReference>
<keyword evidence="8" id="KW-1185">Reference proteome</keyword>
<feature type="region of interest" description="Disordered" evidence="6">
    <location>
        <begin position="497"/>
        <end position="529"/>
    </location>
</feature>
<name>A0ABM0T902_CAMSA</name>
<evidence type="ECO:0000256" key="3">
    <source>
        <dbReference type="ARBA" id="ARBA00023125"/>
    </source>
</evidence>
<dbReference type="InterPro" id="IPR036576">
    <property type="entry name" value="WRKY_dom_sf"/>
</dbReference>
<reference evidence="9" key="2">
    <citation type="submission" date="2025-08" db="UniProtKB">
        <authorList>
            <consortium name="RefSeq"/>
        </authorList>
    </citation>
    <scope>IDENTIFICATION</scope>
    <source>
        <tissue evidence="9">Leaf</tissue>
    </source>
</reference>
<evidence type="ECO:0000256" key="4">
    <source>
        <dbReference type="ARBA" id="ARBA00023163"/>
    </source>
</evidence>
<dbReference type="RefSeq" id="XP_010422691.1">
    <property type="nucleotide sequence ID" value="XM_010424389.2"/>
</dbReference>
<keyword evidence="5" id="KW-0539">Nucleus</keyword>
<dbReference type="Gene3D" id="2.20.25.80">
    <property type="entry name" value="WRKY domain"/>
    <property type="match status" value="1"/>
</dbReference>
<sequence length="529" mass="58246">MVQAHKCNILLVPTITVFSSLHIQKIFGNQKVWPQISLKIIVEEHTQDRREIAFLHSGEFLLGDFDSKDHQPNESSEEHRHKSSIKEVDFFSPKSQPYDDDIGHVRTTTTIVGSSGFNDDLVMVNSCHGTSSDDGDDKTKTQIIRLKLELARLHEENYKLKHLLDEISESYNNLQRRVLLVRQTQVGGLHKQHEDTPQAGSSQALEDMNNEIAATTLKRRLLDDVDDRDMHQGRSPKTPRLDQNKSNNPDEQQNPHDQLPFRKARVSVRARSDATTVNDGCQWRKYGQKMAKGNPCPRAYYRCTMAVGCPVRKQVQRCAEDTTILTTTYEGNHNHPLPPSATAMAATTSAAAAMLLSGSTTSNLHQTLSSPSATSSSSFYNNFPYTSTIATLSASAPFPTITLDLTNPPRPLQPPPQYLSQYGPAAFLPNANQIRSINNNSNPQLLLPNLLGPQALPRDMVDSVRAAIAMDPNFTAALAAAISNIIGGGNNDNNNNDIINDNKVDAKSGGSSNGDSPQLPQSCTTFSTN</sequence>
<gene>
    <name evidence="9" type="primary">LOC104707932</name>
</gene>
<dbReference type="SMART" id="SM00774">
    <property type="entry name" value="WRKY"/>
    <property type="match status" value="1"/>
</dbReference>
<evidence type="ECO:0000313" key="9">
    <source>
        <dbReference type="RefSeq" id="XP_010422691.1"/>
    </source>
</evidence>
<accession>A0ABM0T902</accession>
<feature type="compositionally biased region" description="Polar residues" evidence="6">
    <location>
        <begin position="244"/>
        <end position="256"/>
    </location>
</feature>
<comment type="subcellular location">
    <subcellularLocation>
        <location evidence="1">Nucleus</location>
    </subcellularLocation>
</comment>
<evidence type="ECO:0000259" key="7">
    <source>
        <dbReference type="PROSITE" id="PS50811"/>
    </source>
</evidence>
<reference evidence="8" key="1">
    <citation type="journal article" date="2014" name="Nat. Commun.">
        <title>The emerging biofuel crop Camelina sativa retains a highly undifferentiated hexaploid genome structure.</title>
        <authorList>
            <person name="Kagale S."/>
            <person name="Koh C."/>
            <person name="Nixon J."/>
            <person name="Bollina V."/>
            <person name="Clarke W.E."/>
            <person name="Tuteja R."/>
            <person name="Spillane C."/>
            <person name="Robinson S.J."/>
            <person name="Links M.G."/>
            <person name="Clarke C."/>
            <person name="Higgins E.E."/>
            <person name="Huebert T."/>
            <person name="Sharpe A.G."/>
            <person name="Parkin I.A."/>
        </authorList>
    </citation>
    <scope>NUCLEOTIDE SEQUENCE [LARGE SCALE GENOMIC DNA]</scope>
    <source>
        <strain evidence="8">cv. DH55</strain>
    </source>
</reference>
<keyword evidence="4" id="KW-0804">Transcription</keyword>
<keyword evidence="3" id="KW-0238">DNA-binding</keyword>
<feature type="compositionally biased region" description="Basic and acidic residues" evidence="6">
    <location>
        <begin position="220"/>
        <end position="232"/>
    </location>
</feature>
<feature type="compositionally biased region" description="Polar residues" evidence="6">
    <location>
        <begin position="509"/>
        <end position="529"/>
    </location>
</feature>
<proteinExistence type="predicted"/>
<dbReference type="SUPFAM" id="SSF118290">
    <property type="entry name" value="WRKY DNA-binding domain"/>
    <property type="match status" value="1"/>
</dbReference>
<dbReference type="PANTHER" id="PTHR31429:SF59">
    <property type="entry name" value="WRKY TRANSCRIPTION FACTOR 47-RELATED"/>
    <property type="match status" value="1"/>
</dbReference>
<evidence type="ECO:0000313" key="8">
    <source>
        <dbReference type="Proteomes" id="UP000694864"/>
    </source>
</evidence>
<protein>
    <submittedName>
        <fullName evidence="9">Probable WRKY transcription factor 47 isoform X1</fullName>
    </submittedName>
</protein>